<keyword evidence="2 5" id="KW-0812">Transmembrane</keyword>
<keyword evidence="7" id="KW-1185">Reference proteome</keyword>
<dbReference type="Proteomes" id="UP000694888">
    <property type="component" value="Unplaced"/>
</dbReference>
<dbReference type="RefSeq" id="XP_012942259.1">
    <property type="nucleotide sequence ID" value="XM_013086805.1"/>
</dbReference>
<dbReference type="GeneID" id="101852114"/>
<keyword evidence="3 5" id="KW-1133">Transmembrane helix</keyword>
<reference evidence="8" key="1">
    <citation type="submission" date="2025-08" db="UniProtKB">
        <authorList>
            <consortium name="RefSeq"/>
        </authorList>
    </citation>
    <scope>IDENTIFICATION</scope>
</reference>
<feature type="domain" description="Major facilitator superfamily (MFS) profile" evidence="6">
    <location>
        <begin position="20"/>
        <end position="212"/>
    </location>
</feature>
<proteinExistence type="predicted"/>
<dbReference type="PROSITE" id="PS50850">
    <property type="entry name" value="MFS"/>
    <property type="match status" value="1"/>
</dbReference>
<dbReference type="InterPro" id="IPR005829">
    <property type="entry name" value="Sugar_transporter_CS"/>
</dbReference>
<dbReference type="InterPro" id="IPR036259">
    <property type="entry name" value="MFS_trans_sf"/>
</dbReference>
<dbReference type="InterPro" id="IPR005828">
    <property type="entry name" value="MFS_sugar_transport-like"/>
</dbReference>
<dbReference type="PANTHER" id="PTHR24064">
    <property type="entry name" value="SOLUTE CARRIER FAMILY 22 MEMBER"/>
    <property type="match status" value="1"/>
</dbReference>
<sequence length="212" mass="23764">MRFDDVIEEIGGFGRYQKLQYFLVCLFGFPAAFQTMVTVFIMDTPDHRCAVPGINDTYKRQNEAHTIAVDAAVPRDEDGAYSTCELYRNGNQTEECNRWVYSRDIYEETVISEFDIVCDNKILKTHANMALMGGLLGGSLIMGILSDLIGRKKTLLLSVVMNFGASLSASFMRNFWAFVALRILTTFSGIGMFMTSFVIGMELVGPQQRVIA</sequence>
<accession>A0ABM1A7C5</accession>
<evidence type="ECO:0000256" key="1">
    <source>
        <dbReference type="ARBA" id="ARBA00004141"/>
    </source>
</evidence>
<evidence type="ECO:0000313" key="8">
    <source>
        <dbReference type="RefSeq" id="XP_012942259.1"/>
    </source>
</evidence>
<evidence type="ECO:0000256" key="2">
    <source>
        <dbReference type="ARBA" id="ARBA00022692"/>
    </source>
</evidence>
<dbReference type="SUPFAM" id="SSF103473">
    <property type="entry name" value="MFS general substrate transporter"/>
    <property type="match status" value="1"/>
</dbReference>
<feature type="transmembrane region" description="Helical" evidence="5">
    <location>
        <begin position="21"/>
        <end position="42"/>
    </location>
</feature>
<evidence type="ECO:0000256" key="3">
    <source>
        <dbReference type="ARBA" id="ARBA00022989"/>
    </source>
</evidence>
<organism evidence="7 8">
    <name type="scientific">Aplysia californica</name>
    <name type="common">California sea hare</name>
    <dbReference type="NCBI Taxonomy" id="6500"/>
    <lineage>
        <taxon>Eukaryota</taxon>
        <taxon>Metazoa</taxon>
        <taxon>Spiralia</taxon>
        <taxon>Lophotrochozoa</taxon>
        <taxon>Mollusca</taxon>
        <taxon>Gastropoda</taxon>
        <taxon>Heterobranchia</taxon>
        <taxon>Euthyneura</taxon>
        <taxon>Tectipleura</taxon>
        <taxon>Aplysiida</taxon>
        <taxon>Aplysioidea</taxon>
        <taxon>Aplysiidae</taxon>
        <taxon>Aplysia</taxon>
    </lineage>
</organism>
<protein>
    <submittedName>
        <fullName evidence="8">Organic cation transporter-like protein</fullName>
    </submittedName>
</protein>
<dbReference type="Gene3D" id="1.20.1250.20">
    <property type="entry name" value="MFS general substrate transporter like domains"/>
    <property type="match status" value="1"/>
</dbReference>
<evidence type="ECO:0000256" key="5">
    <source>
        <dbReference type="SAM" id="Phobius"/>
    </source>
</evidence>
<evidence type="ECO:0000256" key="4">
    <source>
        <dbReference type="ARBA" id="ARBA00023136"/>
    </source>
</evidence>
<dbReference type="PROSITE" id="PS00216">
    <property type="entry name" value="SUGAR_TRANSPORT_1"/>
    <property type="match status" value="1"/>
</dbReference>
<comment type="subcellular location">
    <subcellularLocation>
        <location evidence="1">Membrane</location>
        <topology evidence="1">Multi-pass membrane protein</topology>
    </subcellularLocation>
</comment>
<feature type="transmembrane region" description="Helical" evidence="5">
    <location>
        <begin position="155"/>
        <end position="172"/>
    </location>
</feature>
<dbReference type="InterPro" id="IPR020846">
    <property type="entry name" value="MFS_dom"/>
</dbReference>
<feature type="transmembrane region" description="Helical" evidence="5">
    <location>
        <begin position="129"/>
        <end position="148"/>
    </location>
</feature>
<feature type="transmembrane region" description="Helical" evidence="5">
    <location>
        <begin position="178"/>
        <end position="199"/>
    </location>
</feature>
<keyword evidence="4 5" id="KW-0472">Membrane</keyword>
<evidence type="ECO:0000259" key="6">
    <source>
        <dbReference type="PROSITE" id="PS50850"/>
    </source>
</evidence>
<feature type="non-terminal residue" evidence="8">
    <location>
        <position position="212"/>
    </location>
</feature>
<gene>
    <name evidence="8" type="primary">LOC101852114</name>
</gene>
<dbReference type="Pfam" id="PF00083">
    <property type="entry name" value="Sugar_tr"/>
    <property type="match status" value="1"/>
</dbReference>
<evidence type="ECO:0000313" key="7">
    <source>
        <dbReference type="Proteomes" id="UP000694888"/>
    </source>
</evidence>
<name>A0ABM1A7C5_APLCA</name>